<evidence type="ECO:0000256" key="1">
    <source>
        <dbReference type="SAM" id="MobiDB-lite"/>
    </source>
</evidence>
<feature type="compositionally biased region" description="Low complexity" evidence="1">
    <location>
        <begin position="49"/>
        <end position="64"/>
    </location>
</feature>
<feature type="region of interest" description="Disordered" evidence="1">
    <location>
        <begin position="32"/>
        <end position="216"/>
    </location>
</feature>
<protein>
    <submittedName>
        <fullName evidence="2">Uncharacterized protein</fullName>
    </submittedName>
</protein>
<dbReference type="OrthoDB" id="2565136at2759"/>
<feature type="compositionally biased region" description="Acidic residues" evidence="1">
    <location>
        <begin position="1041"/>
        <end position="1058"/>
    </location>
</feature>
<name>A0A1B9IH53_9TREE</name>
<feature type="compositionally biased region" description="Pro residues" evidence="1">
    <location>
        <begin position="72"/>
        <end position="84"/>
    </location>
</feature>
<feature type="compositionally biased region" description="Polar residues" evidence="1">
    <location>
        <begin position="389"/>
        <end position="402"/>
    </location>
</feature>
<accession>A0A1B9IH53</accession>
<evidence type="ECO:0000313" key="3">
    <source>
        <dbReference type="Proteomes" id="UP000092583"/>
    </source>
</evidence>
<sequence>MSAGVYTTPRERMFIAKMELLKAEQEERAKYKLAKRESRRVNNAKAEEPVASSSRSVSHNRPSSILRKSSTLPPPSSYQPPAPSSPQFTQKVNVPSSSAPSLPLPPAPMIFQNTDFGPPIQLPSPATANTNGVRRRSSRVRFSDQQLQPTPNLSQTSIVSRSTSLKNLRRESSIDGLRQDLMQASSSLHGHRRPSVNSTGRSNSLGGKRSSMASISSSINSDPFNWTTSSFGSGSGSGPGSDLDITSEIDIGSRKQSLANTFDVDLNLDLDQLEDEFELEMRDELGFKPQILPYPKISKRLSRLSLESTNSSVWSNQDHMTNLSRIKTTDTDSIHSVDSQSVNTHFTLKDTLERSSLGSAGSVDGQSRQSSQFSLEARIIGSGAESRKSSYAPSSSMAENGYTSTPSSLRSSTSENEQSSQTNTSICFQLPSKASALAYSTLLPTRRKQSGAIDEHMPHINRGEWQDPELGLSPRSGPIRVSGSMSTVSRRGTKLAEEILIPPEVEHQEAEDLGAKVEDKYDEGIIAKTSNPEQLDRAEYPNEKSDVMFTQYKGHIRSESTFSAIMAFPIPPDRKVENVSVQDDTGTEQEIVPQVATSVEEKVIELTLNTEVTVPAAVQSAEWQGDANEPLVISLNSPFVEIPSTNIATLPSMLQIDIPHVDVEQPTMTPLPQACPSSPELEDILRTVTRPRRARRSVRADDINETDTEESDLDIASPLVKVALSSRILSPKSRLLSASSSSSPISRPGSMRSVSANSISTLSSLRSGLGLTSGRGWSGSESEEEDWITTVREIRERKSPVTPRKKEVRRKSEGSTIQLGHEMVTPTQIKRLSTISTISSKSNSNSNNKSMNRYSQLSEISTITTTTTTSSTSESHLPITPLSLEMLTPGTVGLTRTSSNASSTSSSNNNKIGNFPWGLSSPPDSPIRGLFVNNLSPTREFFTSFRDTSRGKKGKRELPIPAREDMLEDWGEPEILIDQLDELSESDTEERSLRGSISTMSLKSDISILAERYSGIESRRSTIKLNSRQKEEKRSASPDLWMDEEGEKSLMDEEMPEM</sequence>
<feature type="compositionally biased region" description="Basic and acidic residues" evidence="1">
    <location>
        <begin position="32"/>
        <end position="48"/>
    </location>
</feature>
<evidence type="ECO:0000313" key="2">
    <source>
        <dbReference type="EMBL" id="OCF54781.1"/>
    </source>
</evidence>
<keyword evidence="3" id="KW-1185">Reference proteome</keyword>
<reference evidence="3" key="2">
    <citation type="submission" date="2013-12" db="EMBL/GenBank/DDBJ databases">
        <title>Evolution of pathogenesis and genome organization in the Tremellales.</title>
        <authorList>
            <person name="Cuomo C."/>
            <person name="Litvintseva A."/>
            <person name="Heitman J."/>
            <person name="Chen Y."/>
            <person name="Sun S."/>
            <person name="Springer D."/>
            <person name="Dromer F."/>
            <person name="Young S."/>
            <person name="Zeng Q."/>
            <person name="Chapman S."/>
            <person name="Gujja S."/>
            <person name="Saif S."/>
            <person name="Birren B."/>
        </authorList>
    </citation>
    <scope>NUCLEOTIDE SEQUENCE [LARGE SCALE GENOMIC DNA]</scope>
    <source>
        <strain evidence="3">CBS 10435</strain>
    </source>
</reference>
<dbReference type="AlphaFoldDB" id="A0A1B9IH53"/>
<feature type="compositionally biased region" description="Polar residues" evidence="1">
    <location>
        <begin position="143"/>
        <end position="166"/>
    </location>
</feature>
<reference evidence="2 3" key="1">
    <citation type="submission" date="2013-07" db="EMBL/GenBank/DDBJ databases">
        <title>The Genome Sequence of Kwoniella mangroviensis CBS10435.</title>
        <authorList>
            <consortium name="The Broad Institute Genome Sequencing Platform"/>
            <person name="Cuomo C."/>
            <person name="Litvintseva A."/>
            <person name="Chen Y."/>
            <person name="Heitman J."/>
            <person name="Sun S."/>
            <person name="Springer D."/>
            <person name="Dromer F."/>
            <person name="Young S.K."/>
            <person name="Zeng Q."/>
            <person name="Gargeya S."/>
            <person name="Fitzgerald M."/>
            <person name="Abouelleil A."/>
            <person name="Alvarado L."/>
            <person name="Berlin A.M."/>
            <person name="Chapman S.B."/>
            <person name="Dewar J."/>
            <person name="Goldberg J."/>
            <person name="Griggs A."/>
            <person name="Gujja S."/>
            <person name="Hansen M."/>
            <person name="Howarth C."/>
            <person name="Imamovic A."/>
            <person name="Larimer J."/>
            <person name="McCowan C."/>
            <person name="Murphy C."/>
            <person name="Pearson M."/>
            <person name="Priest M."/>
            <person name="Roberts A."/>
            <person name="Saif S."/>
            <person name="Shea T."/>
            <person name="Sykes S."/>
            <person name="Wortman J."/>
            <person name="Nusbaum C."/>
            <person name="Birren B."/>
        </authorList>
    </citation>
    <scope>NUCLEOTIDE SEQUENCE [LARGE SCALE GENOMIC DNA]</scope>
    <source>
        <strain evidence="2 3">CBS 10435</strain>
    </source>
</reference>
<feature type="compositionally biased region" description="Low complexity" evidence="1">
    <location>
        <begin position="403"/>
        <end position="423"/>
    </location>
</feature>
<feature type="region of interest" description="Disordered" evidence="1">
    <location>
        <begin position="1020"/>
        <end position="1058"/>
    </location>
</feature>
<dbReference type="EMBL" id="KI669469">
    <property type="protein sequence ID" value="OCF54781.1"/>
    <property type="molecule type" value="Genomic_DNA"/>
</dbReference>
<organism evidence="2 3">
    <name type="scientific">Kwoniella mangroviensis CBS 10435</name>
    <dbReference type="NCBI Taxonomy" id="1331196"/>
    <lineage>
        <taxon>Eukaryota</taxon>
        <taxon>Fungi</taxon>
        <taxon>Dikarya</taxon>
        <taxon>Basidiomycota</taxon>
        <taxon>Agaricomycotina</taxon>
        <taxon>Tremellomycetes</taxon>
        <taxon>Tremellales</taxon>
        <taxon>Cryptococcaceae</taxon>
        <taxon>Kwoniella</taxon>
    </lineage>
</organism>
<feature type="compositionally biased region" description="Polar residues" evidence="1">
    <location>
        <begin position="195"/>
        <end position="205"/>
    </location>
</feature>
<gene>
    <name evidence="2" type="ORF">L486_07917</name>
</gene>
<feature type="region of interest" description="Disordered" evidence="1">
    <location>
        <begin position="384"/>
        <end position="423"/>
    </location>
</feature>
<proteinExistence type="predicted"/>
<dbReference type="Proteomes" id="UP000092583">
    <property type="component" value="Unassembled WGS sequence"/>
</dbReference>
<feature type="region of interest" description="Disordered" evidence="1">
    <location>
        <begin position="733"/>
        <end position="753"/>
    </location>
</feature>